<dbReference type="Proteomes" id="UP001270362">
    <property type="component" value="Unassembled WGS sequence"/>
</dbReference>
<gene>
    <name evidence="2" type="ORF">B0T22DRAFT_466616</name>
</gene>
<keyword evidence="1" id="KW-0472">Membrane</keyword>
<organism evidence="2 3">
    <name type="scientific">Podospora appendiculata</name>
    <dbReference type="NCBI Taxonomy" id="314037"/>
    <lineage>
        <taxon>Eukaryota</taxon>
        <taxon>Fungi</taxon>
        <taxon>Dikarya</taxon>
        <taxon>Ascomycota</taxon>
        <taxon>Pezizomycotina</taxon>
        <taxon>Sordariomycetes</taxon>
        <taxon>Sordariomycetidae</taxon>
        <taxon>Sordariales</taxon>
        <taxon>Podosporaceae</taxon>
        <taxon>Podospora</taxon>
    </lineage>
</organism>
<dbReference type="EMBL" id="JAULSO010000003">
    <property type="protein sequence ID" value="KAK3685825.1"/>
    <property type="molecule type" value="Genomic_DNA"/>
</dbReference>
<keyword evidence="1" id="KW-0812">Transmembrane</keyword>
<feature type="transmembrane region" description="Helical" evidence="1">
    <location>
        <begin position="12"/>
        <end position="36"/>
    </location>
</feature>
<feature type="transmembrane region" description="Helical" evidence="1">
    <location>
        <begin position="72"/>
        <end position="96"/>
    </location>
</feature>
<evidence type="ECO:0000313" key="2">
    <source>
        <dbReference type="EMBL" id="KAK3685825.1"/>
    </source>
</evidence>
<proteinExistence type="predicted"/>
<reference evidence="2" key="1">
    <citation type="journal article" date="2023" name="Mol. Phylogenet. Evol.">
        <title>Genome-scale phylogeny and comparative genomics of the fungal order Sordariales.</title>
        <authorList>
            <person name="Hensen N."/>
            <person name="Bonometti L."/>
            <person name="Westerberg I."/>
            <person name="Brannstrom I.O."/>
            <person name="Guillou S."/>
            <person name="Cros-Aarteil S."/>
            <person name="Calhoun S."/>
            <person name="Haridas S."/>
            <person name="Kuo A."/>
            <person name="Mondo S."/>
            <person name="Pangilinan J."/>
            <person name="Riley R."/>
            <person name="LaButti K."/>
            <person name="Andreopoulos B."/>
            <person name="Lipzen A."/>
            <person name="Chen C."/>
            <person name="Yan M."/>
            <person name="Daum C."/>
            <person name="Ng V."/>
            <person name="Clum A."/>
            <person name="Steindorff A."/>
            <person name="Ohm R.A."/>
            <person name="Martin F."/>
            <person name="Silar P."/>
            <person name="Natvig D.O."/>
            <person name="Lalanne C."/>
            <person name="Gautier V."/>
            <person name="Ament-Velasquez S.L."/>
            <person name="Kruys A."/>
            <person name="Hutchinson M.I."/>
            <person name="Powell A.J."/>
            <person name="Barry K."/>
            <person name="Miller A.N."/>
            <person name="Grigoriev I.V."/>
            <person name="Debuchy R."/>
            <person name="Gladieux P."/>
            <person name="Hiltunen Thoren M."/>
            <person name="Johannesson H."/>
        </authorList>
    </citation>
    <scope>NUCLEOTIDE SEQUENCE</scope>
    <source>
        <strain evidence="2">CBS 314.62</strain>
    </source>
</reference>
<name>A0AAE0X646_9PEZI</name>
<comment type="caution">
    <text evidence="2">The sequence shown here is derived from an EMBL/GenBank/DDBJ whole genome shotgun (WGS) entry which is preliminary data.</text>
</comment>
<feature type="transmembrane region" description="Helical" evidence="1">
    <location>
        <begin position="48"/>
        <end position="66"/>
    </location>
</feature>
<evidence type="ECO:0000256" key="1">
    <source>
        <dbReference type="SAM" id="Phobius"/>
    </source>
</evidence>
<sequence>MVDRKEWLSSRGLFFFFLFLSSMVWSDLATIVRLCGWVCVRESDTPNLAGFLFLYPLSHARSILVIPLSTLPIRVCVCVSPLFSLFLSLSLSLLSLTARIDCGCRRD</sequence>
<evidence type="ECO:0000313" key="3">
    <source>
        <dbReference type="Proteomes" id="UP001270362"/>
    </source>
</evidence>
<reference evidence="2" key="2">
    <citation type="submission" date="2023-06" db="EMBL/GenBank/DDBJ databases">
        <authorList>
            <consortium name="Lawrence Berkeley National Laboratory"/>
            <person name="Haridas S."/>
            <person name="Hensen N."/>
            <person name="Bonometti L."/>
            <person name="Westerberg I."/>
            <person name="Brannstrom I.O."/>
            <person name="Guillou S."/>
            <person name="Cros-Aarteil S."/>
            <person name="Calhoun S."/>
            <person name="Kuo A."/>
            <person name="Mondo S."/>
            <person name="Pangilinan J."/>
            <person name="Riley R."/>
            <person name="Labutti K."/>
            <person name="Andreopoulos B."/>
            <person name="Lipzen A."/>
            <person name="Chen C."/>
            <person name="Yanf M."/>
            <person name="Daum C."/>
            <person name="Ng V."/>
            <person name="Clum A."/>
            <person name="Steindorff A."/>
            <person name="Ohm R."/>
            <person name="Martin F."/>
            <person name="Silar P."/>
            <person name="Natvig D."/>
            <person name="Lalanne C."/>
            <person name="Gautier V."/>
            <person name="Ament-Velasquez S.L."/>
            <person name="Kruys A."/>
            <person name="Hutchinson M.I."/>
            <person name="Powell A.J."/>
            <person name="Barry K."/>
            <person name="Miller A.N."/>
            <person name="Grigoriev I.V."/>
            <person name="Debuchy R."/>
            <person name="Gladieux P."/>
            <person name="Thoren M.H."/>
            <person name="Johannesson H."/>
        </authorList>
    </citation>
    <scope>NUCLEOTIDE SEQUENCE</scope>
    <source>
        <strain evidence="2">CBS 314.62</strain>
    </source>
</reference>
<protein>
    <submittedName>
        <fullName evidence="2">Uncharacterized protein</fullName>
    </submittedName>
</protein>
<keyword evidence="3" id="KW-1185">Reference proteome</keyword>
<dbReference type="AlphaFoldDB" id="A0AAE0X646"/>
<keyword evidence="1" id="KW-1133">Transmembrane helix</keyword>
<accession>A0AAE0X646</accession>